<dbReference type="GO" id="GO:0005096">
    <property type="term" value="F:GTPase activator activity"/>
    <property type="evidence" value="ECO:0007669"/>
    <property type="project" value="UniProtKB-KW"/>
</dbReference>
<dbReference type="Gene3D" id="2.30.29.30">
    <property type="entry name" value="Pleckstrin-homology domain (PH domain)/Phosphotyrosine-binding domain (PTB)"/>
    <property type="match status" value="1"/>
</dbReference>
<reference evidence="5" key="2">
    <citation type="submission" date="2022-10" db="EMBL/GenBank/DDBJ databases">
        <authorList>
            <consortium name="ENA_rothamsted_submissions"/>
            <consortium name="culmorum"/>
            <person name="King R."/>
        </authorList>
    </citation>
    <scope>NUCLEOTIDE SEQUENCE</scope>
</reference>
<feature type="domain" description="PH" evidence="3">
    <location>
        <begin position="996"/>
        <end position="1106"/>
    </location>
</feature>
<feature type="region of interest" description="Disordered" evidence="2">
    <location>
        <begin position="25"/>
        <end position="44"/>
    </location>
</feature>
<accession>A0A9N9SHZ6</accession>
<dbReference type="InterPro" id="IPR001849">
    <property type="entry name" value="PH_domain"/>
</dbReference>
<name>A0A9N9SHZ6_PHACE</name>
<evidence type="ECO:0000259" key="3">
    <source>
        <dbReference type="SMART" id="SM00233"/>
    </source>
</evidence>
<dbReference type="CDD" id="cd17113">
    <property type="entry name" value="RA_ARAPs"/>
    <property type="match status" value="1"/>
</dbReference>
<protein>
    <recommendedName>
        <fullName evidence="7">Arf-GAP with Rho-GAP domain, ANK repeat and PH domain-containing protein 2</fullName>
    </recommendedName>
</protein>
<dbReference type="CDD" id="cd00821">
    <property type="entry name" value="PH"/>
    <property type="match status" value="1"/>
</dbReference>
<dbReference type="SMART" id="SM00324">
    <property type="entry name" value="RhoGAP"/>
    <property type="match status" value="1"/>
</dbReference>
<feature type="region of interest" description="Disordered" evidence="2">
    <location>
        <begin position="345"/>
        <end position="384"/>
    </location>
</feature>
<feature type="domain" description="PH" evidence="3">
    <location>
        <begin position="444"/>
        <end position="556"/>
    </location>
</feature>
<evidence type="ECO:0000259" key="4">
    <source>
        <dbReference type="SMART" id="SM00324"/>
    </source>
</evidence>
<dbReference type="SMART" id="SM00233">
    <property type="entry name" value="PH"/>
    <property type="match status" value="3"/>
</dbReference>
<dbReference type="GO" id="GO:0005737">
    <property type="term" value="C:cytoplasm"/>
    <property type="evidence" value="ECO:0007669"/>
    <property type="project" value="TreeGrafter"/>
</dbReference>
<dbReference type="Gene3D" id="1.10.555.10">
    <property type="entry name" value="Rho GTPase activation protein"/>
    <property type="match status" value="1"/>
</dbReference>
<feature type="domain" description="PH" evidence="3">
    <location>
        <begin position="565"/>
        <end position="667"/>
    </location>
</feature>
<feature type="compositionally biased region" description="Polar residues" evidence="2">
    <location>
        <begin position="127"/>
        <end position="140"/>
    </location>
</feature>
<dbReference type="Pfam" id="PF00620">
    <property type="entry name" value="RhoGAP"/>
    <property type="match status" value="1"/>
</dbReference>
<dbReference type="SUPFAM" id="SSF50729">
    <property type="entry name" value="PH domain-like"/>
    <property type="match status" value="2"/>
</dbReference>
<dbReference type="OrthoDB" id="29546at2759"/>
<feature type="compositionally biased region" description="Polar residues" evidence="2">
    <location>
        <begin position="192"/>
        <end position="210"/>
    </location>
</feature>
<dbReference type="AlphaFoldDB" id="A0A9N9SHZ6"/>
<dbReference type="EMBL" id="OU896708">
    <property type="protein sequence ID" value="CAG9818914.1"/>
    <property type="molecule type" value="Genomic_DNA"/>
</dbReference>
<dbReference type="Pfam" id="PF00169">
    <property type="entry name" value="PH"/>
    <property type="match status" value="1"/>
</dbReference>
<organism evidence="5 6">
    <name type="scientific">Phaedon cochleariae</name>
    <name type="common">Mustard beetle</name>
    <dbReference type="NCBI Taxonomy" id="80249"/>
    <lineage>
        <taxon>Eukaryota</taxon>
        <taxon>Metazoa</taxon>
        <taxon>Ecdysozoa</taxon>
        <taxon>Arthropoda</taxon>
        <taxon>Hexapoda</taxon>
        <taxon>Insecta</taxon>
        <taxon>Pterygota</taxon>
        <taxon>Neoptera</taxon>
        <taxon>Endopterygota</taxon>
        <taxon>Coleoptera</taxon>
        <taxon>Polyphaga</taxon>
        <taxon>Cucujiformia</taxon>
        <taxon>Chrysomeloidea</taxon>
        <taxon>Chrysomelidae</taxon>
        <taxon>Chrysomelinae</taxon>
        <taxon>Chrysomelini</taxon>
        <taxon>Phaedon</taxon>
    </lineage>
</organism>
<dbReference type="InterPro" id="IPR008936">
    <property type="entry name" value="Rho_GTPase_activation_prot"/>
</dbReference>
<proteinExistence type="predicted"/>
<dbReference type="Proteomes" id="UP001153737">
    <property type="component" value="Chromosome 2"/>
</dbReference>
<feature type="compositionally biased region" description="Pro residues" evidence="2">
    <location>
        <begin position="144"/>
        <end position="155"/>
    </location>
</feature>
<feature type="compositionally biased region" description="Polar residues" evidence="2">
    <location>
        <begin position="165"/>
        <end position="185"/>
    </location>
</feature>
<dbReference type="InterPro" id="IPR011993">
    <property type="entry name" value="PH-like_dom_sf"/>
</dbReference>
<evidence type="ECO:0000256" key="2">
    <source>
        <dbReference type="SAM" id="MobiDB-lite"/>
    </source>
</evidence>
<dbReference type="SUPFAM" id="SSF48350">
    <property type="entry name" value="GTPase activation domain, GAP"/>
    <property type="match status" value="1"/>
</dbReference>
<dbReference type="GO" id="GO:0005547">
    <property type="term" value="F:phosphatidylinositol-3,4,5-trisphosphate binding"/>
    <property type="evidence" value="ECO:0007669"/>
    <property type="project" value="TreeGrafter"/>
</dbReference>
<dbReference type="InterPro" id="IPR000198">
    <property type="entry name" value="RhoGAP_dom"/>
</dbReference>
<sequence length="1132" mass="129271">MESSSPKIVKKPIPTPRKSIITNSETISRTSPTNIPEDNTNVNSNTLTKRVSSASKQLAGDISQLVLDRKKAVIESTRQSVRRLTRRFSSQEQSNVEEVLNDDEEDTINVFSSITFKSPISHIENIYNNAEDPNSSSSEDSVGLPPPSHPPPPLPDDTLYDAPLSTISSSNSGQSRTSKPRTNAYESIFPMNCQQNPDQSESDSSSNGTEDLSRSESWRFYDPVTRKDDKDINMCNNTEESMVTSSVTRELTQLDTNIDLNSNISTIDIRNSMYSSMYENHEILPKSRPPRASESVILMFDPLTKENSAEYAYGRINDFKLLEELLQGDLYGNISNAHTIDEWSISNDSETEDVMSPPTPPIRIDSLPEDDPDTENAASKSKTSWFTDSNAVTQPVRQTSVENKMTSWFKQVKGVLEKAPEVVRGNKNKDNMVERAAIGVNRVILKKGMLYKVQSGPVEDLFGEYSGRWCCLENSSLLCYSDNSCQNLKEHFPAQNILSVQILQDKKYNYRYDNDDLYCFEINTTGKSRGGHVYGSRNNSERRIWMQFIAESLTNRFSSKITTNFTRMGWAYVREGVGGKWIGAWIVLSEREFSYAIDGQSVKKMDLKKARCILLHAYVENENNPRTNDKGPNMLIDSPDLVLYLRMWTSRETKVWCHIIKLEAHNNGANLDQQQLTKNDVPVIVEKCINFIYAHGSMTEGIYRRPGTGSSVSELLSKFRKDAFAVQLTNDQCTDHEVATALKRFFRDLPEPLLGSNQRQYLHEVSKHNNKDERIRMYRAALDQLPQVSYNTGRKLFGHLHFISSQSSKNLMTIDNLASIWGPTLLHHENRDVEPNVSHNHKLDTEVVGQLIKFYRHIFPEDPGELEKERHMLKVLEKYSKCPQGSVSNKKSAGDLRIWIYIHNKEGKAYNVSVGPNKKAYEVCKELCSHTKLLVHELVLEEIVLNDKLVRPIHHEEKVLDVVLKWGYWDEQDRKDNYLTLAPLSKYWEFIIEKPIPVSGEMKFADNKSKLFKLLTFQFSQGKLTCYKDKSGEINLHSWNIEDIVWYLGHESKRNPQSRWTITFIEATTHPVRTKITPYFGNVVVWNDASLRANWLSAMLKSRYPTNLAPPPNLKGIAKTGLRFQGYPIMFF</sequence>
<evidence type="ECO:0000313" key="5">
    <source>
        <dbReference type="EMBL" id="CAG9818914.1"/>
    </source>
</evidence>
<dbReference type="GO" id="GO:0007165">
    <property type="term" value="P:signal transduction"/>
    <property type="evidence" value="ECO:0007669"/>
    <property type="project" value="InterPro"/>
</dbReference>
<keyword evidence="6" id="KW-1185">Reference proteome</keyword>
<evidence type="ECO:0000313" key="6">
    <source>
        <dbReference type="Proteomes" id="UP001153737"/>
    </source>
</evidence>
<dbReference type="PANTHER" id="PTHR45899:SF2">
    <property type="entry name" value="RHO GTPASE ACTIVATING PROTEIN AT 15B, ISOFORM C"/>
    <property type="match status" value="1"/>
</dbReference>
<feature type="region of interest" description="Disordered" evidence="2">
    <location>
        <begin position="127"/>
        <end position="217"/>
    </location>
</feature>
<evidence type="ECO:0000256" key="1">
    <source>
        <dbReference type="ARBA" id="ARBA00022468"/>
    </source>
</evidence>
<dbReference type="Gene3D" id="3.10.20.90">
    <property type="entry name" value="Phosphatidylinositol 3-kinase Catalytic Subunit, Chain A, domain 1"/>
    <property type="match status" value="1"/>
</dbReference>
<gene>
    <name evidence="5" type="ORF">PHAECO_LOCUS5989</name>
</gene>
<dbReference type="InterPro" id="IPR052227">
    <property type="entry name" value="Arf-Rho-GAP_ANK-PH_domain"/>
</dbReference>
<reference evidence="5" key="1">
    <citation type="submission" date="2022-01" db="EMBL/GenBank/DDBJ databases">
        <authorList>
            <person name="King R."/>
        </authorList>
    </citation>
    <scope>NUCLEOTIDE SEQUENCE</scope>
</reference>
<keyword evidence="1" id="KW-0343">GTPase activation</keyword>
<feature type="domain" description="Rho-GAP" evidence="4">
    <location>
        <begin position="679"/>
        <end position="856"/>
    </location>
</feature>
<dbReference type="PANTHER" id="PTHR45899">
    <property type="entry name" value="RHO GTPASE ACTIVATING PROTEIN AT 15B, ISOFORM C"/>
    <property type="match status" value="1"/>
</dbReference>
<evidence type="ECO:0008006" key="7">
    <source>
        <dbReference type="Google" id="ProtNLM"/>
    </source>
</evidence>